<evidence type="ECO:0000313" key="3">
    <source>
        <dbReference type="Proteomes" id="UP000245133"/>
    </source>
</evidence>
<sequence>MFSPQSSVTISLVSGLGLLAVVSIAPVRNPESKWQEIQSEPLRFSPQKKADHPSFGNGDNALTETGRELDPNEFDLNTSVAEGLRNERQDWNSANFSFESDLKVQSVRQSSDWDLYQNQIGEKKIYFQQDGIVLRALGQQSSLYQSSLRRENLPWDRLSQRRFESFEFQYPITQTLGAVIQSGSYDFTDDRNRYQRNIAMAGISIKGGDFFQAKVLTGDSNVTTTSMYSAYNNNPLSQVRPSEFLRKESDVRQLYEWQANFTPSDYFKIQTSVFNQRTESTNNLSSPDGGKVSLFFGGRQVQMNVKYNYLSSRLPNSGLSQSGSFNPNQDLASLGVIVYLDQAQRYSFYLGNNFYNIFNDPLNQVRDANGRSPSTFSASIRGKNPNSSRSSFFLNFQNQFYKDGMIIGVPGVMPLGGAQQGRSFYEYATSLGVDVTF</sequence>
<feature type="region of interest" description="Disordered" evidence="1">
    <location>
        <begin position="45"/>
        <end position="72"/>
    </location>
</feature>
<name>A0A2P2E504_9LEPT</name>
<dbReference type="OrthoDB" id="315836at2"/>
<dbReference type="EMBL" id="BFBB01000009">
    <property type="protein sequence ID" value="GBF51953.1"/>
    <property type="molecule type" value="Genomic_DNA"/>
</dbReference>
<dbReference type="AlphaFoldDB" id="A0A2P2E504"/>
<protein>
    <submittedName>
        <fullName evidence="2">Uncharacterized protein</fullName>
    </submittedName>
</protein>
<comment type="caution">
    <text evidence="2">The sequence shown here is derived from an EMBL/GenBank/DDBJ whole genome shotgun (WGS) entry which is preliminary data.</text>
</comment>
<reference evidence="2 3" key="1">
    <citation type="submission" date="2018-02" db="EMBL/GenBank/DDBJ databases">
        <title>Novel Leptospira species isolated from soil and water in Japan.</title>
        <authorList>
            <person name="Nakao R."/>
            <person name="Masuzawa T."/>
        </authorList>
    </citation>
    <scope>NUCLEOTIDE SEQUENCE [LARGE SCALE GENOMIC DNA]</scope>
    <source>
        <strain evidence="2 3">YH101</strain>
    </source>
</reference>
<gene>
    <name evidence="2" type="ORF">LPTSP4_34910</name>
</gene>
<dbReference type="Proteomes" id="UP000245133">
    <property type="component" value="Unassembled WGS sequence"/>
</dbReference>
<accession>A0A2P2E504</accession>
<organism evidence="2 3">
    <name type="scientific">Leptospira ryugenii</name>
    <dbReference type="NCBI Taxonomy" id="1917863"/>
    <lineage>
        <taxon>Bacteria</taxon>
        <taxon>Pseudomonadati</taxon>
        <taxon>Spirochaetota</taxon>
        <taxon>Spirochaetia</taxon>
        <taxon>Leptospirales</taxon>
        <taxon>Leptospiraceae</taxon>
        <taxon>Leptospira</taxon>
    </lineage>
</organism>
<evidence type="ECO:0000256" key="1">
    <source>
        <dbReference type="SAM" id="MobiDB-lite"/>
    </source>
</evidence>
<dbReference type="RefSeq" id="WP_108978337.1">
    <property type="nucleotide sequence ID" value="NZ_BFBB01000009.1"/>
</dbReference>
<evidence type="ECO:0000313" key="2">
    <source>
        <dbReference type="EMBL" id="GBF51953.1"/>
    </source>
</evidence>
<proteinExistence type="predicted"/>
<keyword evidence="3" id="KW-1185">Reference proteome</keyword>